<evidence type="ECO:0000256" key="1">
    <source>
        <dbReference type="SAM" id="MobiDB-lite"/>
    </source>
</evidence>
<proteinExistence type="predicted"/>
<dbReference type="AlphaFoldDB" id="A0A8W8KC90"/>
<evidence type="ECO:0000313" key="3">
    <source>
        <dbReference type="Proteomes" id="UP000005408"/>
    </source>
</evidence>
<name>A0A8W8KC90_MAGGI</name>
<dbReference type="EnsemblMetazoa" id="G22882.1">
    <property type="protein sequence ID" value="G22882.1:cds"/>
    <property type="gene ID" value="G22882"/>
</dbReference>
<keyword evidence="3" id="KW-1185">Reference proteome</keyword>
<accession>A0A8W8KC90</accession>
<sequence length="159" mass="18450">MGKTHRPDMSRKDLPLGLPGPGTEENESVAIQKYCPKSSVVNITSPYTVERLRIGLTRFAAGEEFIISNVNFVDYADFKCEMARKLGHEFRKMFTRCNEFYRALCEHYTTDSLMVTTIEYREDTREYTSIFVPQPENPWGIYTMQECKYGKATVFRNIS</sequence>
<feature type="region of interest" description="Disordered" evidence="1">
    <location>
        <begin position="1"/>
        <end position="25"/>
    </location>
</feature>
<protein>
    <submittedName>
        <fullName evidence="2">Uncharacterized protein</fullName>
    </submittedName>
</protein>
<organism evidence="2 3">
    <name type="scientific">Magallana gigas</name>
    <name type="common">Pacific oyster</name>
    <name type="synonym">Crassostrea gigas</name>
    <dbReference type="NCBI Taxonomy" id="29159"/>
    <lineage>
        <taxon>Eukaryota</taxon>
        <taxon>Metazoa</taxon>
        <taxon>Spiralia</taxon>
        <taxon>Lophotrochozoa</taxon>
        <taxon>Mollusca</taxon>
        <taxon>Bivalvia</taxon>
        <taxon>Autobranchia</taxon>
        <taxon>Pteriomorphia</taxon>
        <taxon>Ostreida</taxon>
        <taxon>Ostreoidea</taxon>
        <taxon>Ostreidae</taxon>
        <taxon>Magallana</taxon>
    </lineage>
</organism>
<reference evidence="2" key="1">
    <citation type="submission" date="2022-08" db="UniProtKB">
        <authorList>
            <consortium name="EnsemblMetazoa"/>
        </authorList>
    </citation>
    <scope>IDENTIFICATION</scope>
    <source>
        <strain evidence="2">05x7-T-G4-1.051#20</strain>
    </source>
</reference>
<feature type="compositionally biased region" description="Basic and acidic residues" evidence="1">
    <location>
        <begin position="1"/>
        <end position="14"/>
    </location>
</feature>
<dbReference type="Proteomes" id="UP000005408">
    <property type="component" value="Unassembled WGS sequence"/>
</dbReference>
<evidence type="ECO:0000313" key="2">
    <source>
        <dbReference type="EnsemblMetazoa" id="G22882.1:cds"/>
    </source>
</evidence>